<reference evidence="1 2" key="1">
    <citation type="journal article" date="2019" name="Sci. Rep.">
        <title>Orb-weaving spider Araneus ventricosus genome elucidates the spidroin gene catalogue.</title>
        <authorList>
            <person name="Kono N."/>
            <person name="Nakamura H."/>
            <person name="Ohtoshi R."/>
            <person name="Moran D.A.P."/>
            <person name="Shinohara A."/>
            <person name="Yoshida Y."/>
            <person name="Fujiwara M."/>
            <person name="Mori M."/>
            <person name="Tomita M."/>
            <person name="Arakawa K."/>
        </authorList>
    </citation>
    <scope>NUCLEOTIDE SEQUENCE [LARGE SCALE GENOMIC DNA]</scope>
</reference>
<evidence type="ECO:0000313" key="1">
    <source>
        <dbReference type="EMBL" id="GBO38154.1"/>
    </source>
</evidence>
<dbReference type="AlphaFoldDB" id="A0A4Y2WNG5"/>
<protein>
    <submittedName>
        <fullName evidence="1">Uncharacterized protein</fullName>
    </submittedName>
</protein>
<organism evidence="1 2">
    <name type="scientific">Araneus ventricosus</name>
    <name type="common">Orbweaver spider</name>
    <name type="synonym">Epeira ventricosa</name>
    <dbReference type="NCBI Taxonomy" id="182803"/>
    <lineage>
        <taxon>Eukaryota</taxon>
        <taxon>Metazoa</taxon>
        <taxon>Ecdysozoa</taxon>
        <taxon>Arthropoda</taxon>
        <taxon>Chelicerata</taxon>
        <taxon>Arachnida</taxon>
        <taxon>Araneae</taxon>
        <taxon>Araneomorphae</taxon>
        <taxon>Entelegynae</taxon>
        <taxon>Araneoidea</taxon>
        <taxon>Araneidae</taxon>
        <taxon>Araneus</taxon>
    </lineage>
</organism>
<accession>A0A4Y2WNG5</accession>
<gene>
    <name evidence="1" type="ORF">AVEN_139324_1</name>
</gene>
<name>A0A4Y2WNG5_ARAVE</name>
<proteinExistence type="predicted"/>
<sequence length="132" mass="15490">MKLQIASPIWPTILLFRQSGFWAQLWFYPRARKDDIVEARWRVTGTETIVVTDSGSVTYNTSFDTCVDRCSVETNFLTSMSLSTHDKKTIYVTSNKLRSPEIYRHVADALRARFFYQAYVFFYYDISSVVFH</sequence>
<comment type="caution">
    <text evidence="1">The sequence shown here is derived from an EMBL/GenBank/DDBJ whole genome shotgun (WGS) entry which is preliminary data.</text>
</comment>
<keyword evidence="2" id="KW-1185">Reference proteome</keyword>
<evidence type="ECO:0000313" key="2">
    <source>
        <dbReference type="Proteomes" id="UP000499080"/>
    </source>
</evidence>
<dbReference type="Proteomes" id="UP000499080">
    <property type="component" value="Unassembled WGS sequence"/>
</dbReference>
<dbReference type="EMBL" id="BGPR01062793">
    <property type="protein sequence ID" value="GBO38154.1"/>
    <property type="molecule type" value="Genomic_DNA"/>
</dbReference>